<gene>
    <name evidence="4" type="ORF">TCM_001639</name>
</gene>
<proteinExistence type="predicted"/>
<evidence type="ECO:0000256" key="1">
    <source>
        <dbReference type="PROSITE-ProRule" id="PRU00047"/>
    </source>
</evidence>
<feature type="domain" description="CCHC-type" evidence="3">
    <location>
        <begin position="66"/>
        <end position="81"/>
    </location>
</feature>
<dbReference type="InParanoid" id="A0A061DJK1"/>
<dbReference type="SUPFAM" id="SSF56672">
    <property type="entry name" value="DNA/RNA polymerases"/>
    <property type="match status" value="1"/>
</dbReference>
<dbReference type="GO" id="GO:0003676">
    <property type="term" value="F:nucleic acid binding"/>
    <property type="evidence" value="ECO:0007669"/>
    <property type="project" value="InterPro"/>
</dbReference>
<evidence type="ECO:0000313" key="4">
    <source>
        <dbReference type="EMBL" id="EOX92755.1"/>
    </source>
</evidence>
<dbReference type="SUPFAM" id="SSF57756">
    <property type="entry name" value="Retrovirus zinc finger-like domains"/>
    <property type="match status" value="1"/>
</dbReference>
<dbReference type="STRING" id="3641.A0A061DJK1"/>
<dbReference type="PROSITE" id="PS50158">
    <property type="entry name" value="ZF_CCHC"/>
    <property type="match status" value="1"/>
</dbReference>
<dbReference type="InterPro" id="IPR036397">
    <property type="entry name" value="RNaseH_sf"/>
</dbReference>
<keyword evidence="4" id="KW-0418">Kinase</keyword>
<dbReference type="SUPFAM" id="SSF53098">
    <property type="entry name" value="Ribonuclease H-like"/>
    <property type="match status" value="1"/>
</dbReference>
<dbReference type="eggNOG" id="KOG0017">
    <property type="taxonomic scope" value="Eukaryota"/>
</dbReference>
<keyword evidence="1" id="KW-0863">Zinc-finger</keyword>
<dbReference type="Pfam" id="PF07727">
    <property type="entry name" value="RVT_2"/>
    <property type="match status" value="1"/>
</dbReference>
<dbReference type="CDD" id="cd09272">
    <property type="entry name" value="RNase_HI_RT_Ty1"/>
    <property type="match status" value="1"/>
</dbReference>
<dbReference type="InterPro" id="IPR036875">
    <property type="entry name" value="Znf_CCHC_sf"/>
</dbReference>
<dbReference type="Gene3D" id="4.10.60.10">
    <property type="entry name" value="Zinc finger, CCHC-type"/>
    <property type="match status" value="1"/>
</dbReference>
<accession>A0A061DJK1</accession>
<name>A0A061DJK1_THECC</name>
<evidence type="ECO:0000313" key="5">
    <source>
        <dbReference type="Proteomes" id="UP000026915"/>
    </source>
</evidence>
<dbReference type="InterPro" id="IPR013103">
    <property type="entry name" value="RVT_2"/>
</dbReference>
<keyword evidence="1" id="KW-0479">Metal-binding</keyword>
<keyword evidence="5" id="KW-1185">Reference proteome</keyword>
<keyword evidence="1" id="KW-0862">Zinc</keyword>
<dbReference type="Gene3D" id="3.30.420.10">
    <property type="entry name" value="Ribonuclease H-like superfamily/Ribonuclease H"/>
    <property type="match status" value="1"/>
</dbReference>
<dbReference type="PANTHER" id="PTHR11439:SF467">
    <property type="entry name" value="INTEGRASE CATALYTIC DOMAIN-CONTAINING PROTEIN"/>
    <property type="match status" value="1"/>
</dbReference>
<dbReference type="EMBL" id="CM001879">
    <property type="protein sequence ID" value="EOX92755.1"/>
    <property type="molecule type" value="Genomic_DNA"/>
</dbReference>
<reference evidence="4 5" key="1">
    <citation type="journal article" date="2013" name="Genome Biol.">
        <title>The genome sequence of the most widely cultivated cacao type and its use to identify candidate genes regulating pod color.</title>
        <authorList>
            <person name="Motamayor J.C."/>
            <person name="Mockaitis K."/>
            <person name="Schmutz J."/>
            <person name="Haiminen N."/>
            <person name="Iii D.L."/>
            <person name="Cornejo O."/>
            <person name="Findley S.D."/>
            <person name="Zheng P."/>
            <person name="Utro F."/>
            <person name="Royaert S."/>
            <person name="Saski C."/>
            <person name="Jenkins J."/>
            <person name="Podicheti R."/>
            <person name="Zhao M."/>
            <person name="Scheffler B.E."/>
            <person name="Stack J.C."/>
            <person name="Feltus F.A."/>
            <person name="Mustiga G.M."/>
            <person name="Amores F."/>
            <person name="Phillips W."/>
            <person name="Marelli J.P."/>
            <person name="May G.D."/>
            <person name="Shapiro H."/>
            <person name="Ma J."/>
            <person name="Bustamante C.D."/>
            <person name="Schnell R.J."/>
            <person name="Main D."/>
            <person name="Gilbert D."/>
            <person name="Parida L."/>
            <person name="Kuhn D.N."/>
        </authorList>
    </citation>
    <scope>NUCLEOTIDE SEQUENCE [LARGE SCALE GENOMIC DNA]</scope>
    <source>
        <strain evidence="5">cv. Matina 1-6</strain>
    </source>
</reference>
<dbReference type="Gramene" id="EOX92755">
    <property type="protein sequence ID" value="EOX92755"/>
    <property type="gene ID" value="TCM_001639"/>
</dbReference>
<dbReference type="HOGENOM" id="CLU_020049_0_0_1"/>
<dbReference type="OMA" id="IRHIDIM"/>
<sequence>MAVMSFLAGLSPELETVKSQILSGSKISSLHDTFTRNNRNGNRGGGTGNRNRDVDSRSQESGGIVCYYCHEPGHTKRFCRKLLNKSQRDEFAQFSEYQESLKSTTSLITAIAKLADGSTSCVLDSETINPTPSISLSNDLTTKRIIGKGRESRRLYYLDTQVPGSIACSSVLTPFESYMIQNGILHQSSCIDTPFQNGVAKRKNRHLLEVARALLFHTKVPKQFWVDAVSIACFLINRMPSSVFHSDIPYTIIFPSKSLFPIEPKIFGSTCFVRDVRSQVFRKREEDDLLVYTVTHSVSNTNILAPDPAPAWPPIVHVYSRRPEAQTTCPLLVPSLSDPVSTNHHPSLHLPIALHKGYAQTYGVDYSDTYSPVAKLTSVRLFISMAATYDWPLHQLDIKNALLHGDLQEEVYMEQPPEFVAQGEYGKVYHLRKSLYGLKQNPHAWFGKFSETIQEFGMKKSKCDHSVFYKQSKAGIILLVVYVDDIVITGSDTARKLGAKPCNAPMTPNLQLTKKDGELFEDPEKYRRLVGKLDYLTVTRPDIAYSVSVVSQFMSAPTINYWAALEQILYANWAGSKSDRRSTTGYCVFIGGNLVSWKIWMYQLLSEVGPKSFLPTKLWCDNQAALHIASNPVFHERTKHIEIDYHFIREKIQQKFIATGYVKTKDQLGDIFTKALNGPRVDYIRSKLGMINIYAPA</sequence>
<feature type="region of interest" description="Disordered" evidence="2">
    <location>
        <begin position="32"/>
        <end position="57"/>
    </location>
</feature>
<dbReference type="GO" id="GO:0016301">
    <property type="term" value="F:kinase activity"/>
    <property type="evidence" value="ECO:0007669"/>
    <property type="project" value="UniProtKB-KW"/>
</dbReference>
<evidence type="ECO:0000259" key="3">
    <source>
        <dbReference type="PROSITE" id="PS50158"/>
    </source>
</evidence>
<evidence type="ECO:0000256" key="2">
    <source>
        <dbReference type="SAM" id="MobiDB-lite"/>
    </source>
</evidence>
<protein>
    <submittedName>
        <fullName evidence="4">Cysteine-rich RLK (RECEPTOR-like protein kinase) 8</fullName>
    </submittedName>
</protein>
<dbReference type="InterPro" id="IPR001878">
    <property type="entry name" value="Znf_CCHC"/>
</dbReference>
<dbReference type="GO" id="GO:0008270">
    <property type="term" value="F:zinc ion binding"/>
    <property type="evidence" value="ECO:0007669"/>
    <property type="project" value="UniProtKB-KW"/>
</dbReference>
<dbReference type="InterPro" id="IPR012337">
    <property type="entry name" value="RNaseH-like_sf"/>
</dbReference>
<dbReference type="PANTHER" id="PTHR11439">
    <property type="entry name" value="GAG-POL-RELATED RETROTRANSPOSON"/>
    <property type="match status" value="1"/>
</dbReference>
<dbReference type="Proteomes" id="UP000026915">
    <property type="component" value="Chromosome 1"/>
</dbReference>
<organism evidence="4 5">
    <name type="scientific">Theobroma cacao</name>
    <name type="common">Cacao</name>
    <name type="synonym">Cocoa</name>
    <dbReference type="NCBI Taxonomy" id="3641"/>
    <lineage>
        <taxon>Eukaryota</taxon>
        <taxon>Viridiplantae</taxon>
        <taxon>Streptophyta</taxon>
        <taxon>Embryophyta</taxon>
        <taxon>Tracheophyta</taxon>
        <taxon>Spermatophyta</taxon>
        <taxon>Magnoliopsida</taxon>
        <taxon>eudicotyledons</taxon>
        <taxon>Gunneridae</taxon>
        <taxon>Pentapetalae</taxon>
        <taxon>rosids</taxon>
        <taxon>malvids</taxon>
        <taxon>Malvales</taxon>
        <taxon>Malvaceae</taxon>
        <taxon>Byttnerioideae</taxon>
        <taxon>Theobroma</taxon>
    </lineage>
</organism>
<dbReference type="AlphaFoldDB" id="A0A061DJK1"/>
<keyword evidence="4" id="KW-0808">Transferase</keyword>
<dbReference type="InterPro" id="IPR043502">
    <property type="entry name" value="DNA/RNA_pol_sf"/>
</dbReference>